<evidence type="ECO:0000256" key="12">
    <source>
        <dbReference type="SAM" id="MobiDB-lite"/>
    </source>
</evidence>
<gene>
    <name evidence="14" type="ORF">EJ05DRAFT_478466</name>
</gene>
<reference evidence="14" key="1">
    <citation type="journal article" date="2020" name="Stud. Mycol.">
        <title>101 Dothideomycetes genomes: a test case for predicting lifestyles and emergence of pathogens.</title>
        <authorList>
            <person name="Haridas S."/>
            <person name="Albert R."/>
            <person name="Binder M."/>
            <person name="Bloem J."/>
            <person name="Labutti K."/>
            <person name="Salamov A."/>
            <person name="Andreopoulos B."/>
            <person name="Baker S."/>
            <person name="Barry K."/>
            <person name="Bills G."/>
            <person name="Bluhm B."/>
            <person name="Cannon C."/>
            <person name="Castanera R."/>
            <person name="Culley D."/>
            <person name="Daum C."/>
            <person name="Ezra D."/>
            <person name="Gonzalez J."/>
            <person name="Henrissat B."/>
            <person name="Kuo A."/>
            <person name="Liang C."/>
            <person name="Lipzen A."/>
            <person name="Lutzoni F."/>
            <person name="Magnuson J."/>
            <person name="Mondo S."/>
            <person name="Nolan M."/>
            <person name="Ohm R."/>
            <person name="Pangilinan J."/>
            <person name="Park H.-J."/>
            <person name="Ramirez L."/>
            <person name="Alfaro M."/>
            <person name="Sun H."/>
            <person name="Tritt A."/>
            <person name="Yoshinaga Y."/>
            <person name="Zwiers L.-H."/>
            <person name="Turgeon B."/>
            <person name="Goodwin S."/>
            <person name="Spatafora J."/>
            <person name="Crous P."/>
            <person name="Grigoriev I."/>
        </authorList>
    </citation>
    <scope>NUCLEOTIDE SEQUENCE</scope>
    <source>
        <strain evidence="14">CBS 121739</strain>
    </source>
</reference>
<keyword evidence="3" id="KW-0808">Transferase</keyword>
<dbReference type="PANTHER" id="PTHR10896">
    <property type="entry name" value="GALACTOSYLGALACTOSYLXYLOSYLPROTEIN 3-BETA-GLUCURONOSYLTRANSFERASE BETA-1,3-GLUCURONYLTRANSFERASE"/>
    <property type="match status" value="1"/>
</dbReference>
<dbReference type="InterPro" id="IPR029044">
    <property type="entry name" value="Nucleotide-diphossugar_trans"/>
</dbReference>
<keyword evidence="15" id="KW-1185">Reference proteome</keyword>
<keyword evidence="7 13" id="KW-0472">Membrane</keyword>
<accession>A0A6A6VYZ5</accession>
<evidence type="ECO:0000256" key="9">
    <source>
        <dbReference type="PIRSR" id="PIRSR605027-1"/>
    </source>
</evidence>
<dbReference type="PANTHER" id="PTHR10896:SF65">
    <property type="entry name" value="GALACTOSYLGALACTOSYLXYLOSYLPROTEIN 3-BETA-GLUCURONOSYLTRANSFERASE 3"/>
    <property type="match status" value="1"/>
</dbReference>
<comment type="subcellular location">
    <subcellularLocation>
        <location evidence="1">Membrane</location>
        <topology evidence="1">Single-pass type II membrane protein</topology>
    </subcellularLocation>
</comment>
<evidence type="ECO:0000256" key="7">
    <source>
        <dbReference type="ARBA" id="ARBA00023136"/>
    </source>
</evidence>
<evidence type="ECO:0000256" key="13">
    <source>
        <dbReference type="SAM" id="Phobius"/>
    </source>
</evidence>
<keyword evidence="10" id="KW-0464">Manganese</keyword>
<dbReference type="EMBL" id="ML996577">
    <property type="protein sequence ID" value="KAF2755455.1"/>
    <property type="molecule type" value="Genomic_DNA"/>
</dbReference>
<dbReference type="GeneID" id="54485517"/>
<feature type="transmembrane region" description="Helical" evidence="13">
    <location>
        <begin position="71"/>
        <end position="90"/>
    </location>
</feature>
<name>A0A6A6VYZ5_9PEZI</name>
<proteinExistence type="inferred from homology"/>
<dbReference type="GO" id="GO:0000139">
    <property type="term" value="C:Golgi membrane"/>
    <property type="evidence" value="ECO:0007669"/>
    <property type="project" value="TreeGrafter"/>
</dbReference>
<organism evidence="14 15">
    <name type="scientific">Pseudovirgaria hyperparasitica</name>
    <dbReference type="NCBI Taxonomy" id="470096"/>
    <lineage>
        <taxon>Eukaryota</taxon>
        <taxon>Fungi</taxon>
        <taxon>Dikarya</taxon>
        <taxon>Ascomycota</taxon>
        <taxon>Pezizomycotina</taxon>
        <taxon>Dothideomycetes</taxon>
        <taxon>Dothideomycetes incertae sedis</taxon>
        <taxon>Acrospermales</taxon>
        <taxon>Acrospermaceae</taxon>
        <taxon>Pseudovirgaria</taxon>
    </lineage>
</organism>
<dbReference type="Pfam" id="PF03360">
    <property type="entry name" value="Glyco_transf_43"/>
    <property type="match status" value="1"/>
</dbReference>
<evidence type="ECO:0000256" key="8">
    <source>
        <dbReference type="ARBA" id="ARBA00023180"/>
    </source>
</evidence>
<feature type="site" description="Interaction with galactose moiety of substrate glycoprotein" evidence="11">
    <location>
        <position position="370"/>
    </location>
</feature>
<evidence type="ECO:0000256" key="11">
    <source>
        <dbReference type="PIRSR" id="PIRSR605027-4"/>
    </source>
</evidence>
<dbReference type="Proteomes" id="UP000799437">
    <property type="component" value="Unassembled WGS sequence"/>
</dbReference>
<dbReference type="RefSeq" id="XP_033597906.1">
    <property type="nucleotide sequence ID" value="XM_033744463.1"/>
</dbReference>
<dbReference type="GO" id="GO:0046872">
    <property type="term" value="F:metal ion binding"/>
    <property type="evidence" value="ECO:0007669"/>
    <property type="project" value="UniProtKB-KW"/>
</dbReference>
<keyword evidence="8" id="KW-0325">Glycoprotein</keyword>
<dbReference type="SUPFAM" id="SSF53448">
    <property type="entry name" value="Nucleotide-diphospho-sugar transferases"/>
    <property type="match status" value="1"/>
</dbReference>
<dbReference type="OrthoDB" id="675023at2759"/>
<sequence>MEREPVMKAEVSTFDDGDQQHDDVHGDVVKPPRASLEMEQSHHTAYSQLHEWAGQSSHWYRSQSMRSRSSTIIIAVAALFLVVYGTFHAASSPLPYTTSYDGAFAPMYDALIAEPGMFPLDLQAAVPADICVICNCTMAPKLYEPSAAYSFIPARPLQKHIWPGKNQADVNEFMRQTILDMYCAQQHLDKAQALKLLRRSLHNLPDMMTWSLGSLELRKPTIYMTTATSPNGKSGPQRQQYFRRHGRALRAWMDKEAKAAQKTGFQVIWIVAEDDTDIDPIVSQTLRRAGVPYVYFAYGLTKAYGNAQKNAVLQVAYSLSRPQPRGLLGHGPVYGLDDDNKILPELLTLMTKLVRVGVFPVGNLRAGDWEKPTIDDGVVTGTDSPWQRKFSLDYGAFAFNSTMLGTMISGPSFWKHTGYGGEDQFVAQMAGSMRDMEPLCGQNKEQDCHFVWHNQELTELERMTDDEEVAYVEAFGAEKLFRELGYVEESEEPPPAR</sequence>
<dbReference type="Gene3D" id="3.90.550.10">
    <property type="entry name" value="Spore Coat Polysaccharide Biosynthesis Protein SpsA, Chain A"/>
    <property type="match status" value="1"/>
</dbReference>
<keyword evidence="6 13" id="KW-1133">Transmembrane helix</keyword>
<comment type="cofactor">
    <cofactor evidence="10">
        <name>Mn(2+)</name>
        <dbReference type="ChEBI" id="CHEBI:29035"/>
    </cofactor>
</comment>
<feature type="active site" description="Proton donor/acceptor" evidence="9">
    <location>
        <position position="422"/>
    </location>
</feature>
<comment type="similarity">
    <text evidence="2">Belongs to the glycosyltransferase 43 family.</text>
</comment>
<evidence type="ECO:0000256" key="6">
    <source>
        <dbReference type="ARBA" id="ARBA00022989"/>
    </source>
</evidence>
<evidence type="ECO:0000256" key="5">
    <source>
        <dbReference type="ARBA" id="ARBA00022968"/>
    </source>
</evidence>
<feature type="binding site" evidence="10">
    <location>
        <position position="339"/>
    </location>
    <ligand>
        <name>Mn(2+)</name>
        <dbReference type="ChEBI" id="CHEBI:29035"/>
    </ligand>
</feature>
<dbReference type="AlphaFoldDB" id="A0A6A6VYZ5"/>
<keyword evidence="10" id="KW-0479">Metal-binding</keyword>
<evidence type="ECO:0000256" key="4">
    <source>
        <dbReference type="ARBA" id="ARBA00022692"/>
    </source>
</evidence>
<dbReference type="InterPro" id="IPR005027">
    <property type="entry name" value="Glyco_trans_43"/>
</dbReference>
<dbReference type="GO" id="GO:0015018">
    <property type="term" value="F:galactosylgalactosylxylosylprotein 3-beta-glucuronosyltransferase activity"/>
    <property type="evidence" value="ECO:0007669"/>
    <property type="project" value="InterPro"/>
</dbReference>
<dbReference type="GO" id="GO:0050650">
    <property type="term" value="P:chondroitin sulfate proteoglycan biosynthetic process"/>
    <property type="evidence" value="ECO:0007669"/>
    <property type="project" value="TreeGrafter"/>
</dbReference>
<evidence type="ECO:0000256" key="1">
    <source>
        <dbReference type="ARBA" id="ARBA00004606"/>
    </source>
</evidence>
<keyword evidence="4 13" id="KW-0812">Transmembrane</keyword>
<evidence type="ECO:0000256" key="10">
    <source>
        <dbReference type="PIRSR" id="PIRSR605027-3"/>
    </source>
</evidence>
<protein>
    <submittedName>
        <fullName evidence="14">Uncharacterized protein</fullName>
    </submittedName>
</protein>
<evidence type="ECO:0000256" key="2">
    <source>
        <dbReference type="ARBA" id="ARBA00007706"/>
    </source>
</evidence>
<evidence type="ECO:0000313" key="14">
    <source>
        <dbReference type="EMBL" id="KAF2755455.1"/>
    </source>
</evidence>
<evidence type="ECO:0000313" key="15">
    <source>
        <dbReference type="Proteomes" id="UP000799437"/>
    </source>
</evidence>
<keyword evidence="5" id="KW-0735">Signal-anchor</keyword>
<dbReference type="GO" id="GO:0005975">
    <property type="term" value="P:carbohydrate metabolic process"/>
    <property type="evidence" value="ECO:0007669"/>
    <property type="project" value="TreeGrafter"/>
</dbReference>
<feature type="region of interest" description="Disordered" evidence="12">
    <location>
        <begin position="1"/>
        <end position="23"/>
    </location>
</feature>
<evidence type="ECO:0000256" key="3">
    <source>
        <dbReference type="ARBA" id="ARBA00022679"/>
    </source>
</evidence>